<keyword evidence="1" id="KW-0411">Iron-sulfur</keyword>
<evidence type="ECO:0000259" key="3">
    <source>
        <dbReference type="Pfam" id="PF00462"/>
    </source>
</evidence>
<dbReference type="OrthoDB" id="415696at2759"/>
<protein>
    <submittedName>
        <fullName evidence="5">Uncharacterized protein LOC34617476</fullName>
    </submittedName>
</protein>
<feature type="domain" description="Glutaredoxin" evidence="3">
    <location>
        <begin position="95"/>
        <end position="156"/>
    </location>
</feature>
<keyword evidence="2" id="KW-0676">Redox-active center</keyword>
<keyword evidence="4" id="KW-1185">Reference proteome</keyword>
<dbReference type="Gene3D" id="3.40.30.10">
    <property type="entry name" value="Glutaredoxin"/>
    <property type="match status" value="1"/>
</dbReference>
<dbReference type="PANTHER" id="PTHR10293:SF72">
    <property type="entry name" value="MONOTHIOL GLUTAREDOXIN-S14, CHLOROPLASTIC"/>
    <property type="match status" value="1"/>
</dbReference>
<keyword evidence="1" id="KW-0001">2Fe-2S</keyword>
<dbReference type="AlphaFoldDB" id="A0A6P6RZG5"/>
<dbReference type="GO" id="GO:0051537">
    <property type="term" value="F:2 iron, 2 sulfur cluster binding"/>
    <property type="evidence" value="ECO:0007669"/>
    <property type="project" value="UniProtKB-KW"/>
</dbReference>
<dbReference type="InterPro" id="IPR036249">
    <property type="entry name" value="Thioredoxin-like_sf"/>
</dbReference>
<dbReference type="GeneID" id="34617476"/>
<reference evidence="5" key="1">
    <citation type="submission" date="2025-08" db="UniProtKB">
        <authorList>
            <consortium name="RefSeq"/>
        </authorList>
    </citation>
    <scope>IDENTIFICATION</scope>
</reference>
<evidence type="ECO:0000256" key="1">
    <source>
        <dbReference type="ARBA" id="ARBA00022714"/>
    </source>
</evidence>
<organism evidence="4 5">
    <name type="scientific">Cyclospora cayetanensis</name>
    <dbReference type="NCBI Taxonomy" id="88456"/>
    <lineage>
        <taxon>Eukaryota</taxon>
        <taxon>Sar</taxon>
        <taxon>Alveolata</taxon>
        <taxon>Apicomplexa</taxon>
        <taxon>Conoidasida</taxon>
        <taxon>Coccidia</taxon>
        <taxon>Eucoccidiorida</taxon>
        <taxon>Eimeriorina</taxon>
        <taxon>Eimeriidae</taxon>
        <taxon>Cyclospora</taxon>
    </lineage>
</organism>
<evidence type="ECO:0000256" key="2">
    <source>
        <dbReference type="ARBA" id="ARBA00023284"/>
    </source>
</evidence>
<dbReference type="InterPro" id="IPR002109">
    <property type="entry name" value="Glutaredoxin"/>
</dbReference>
<sequence>MGDVDNPQCLEGTALYADFPRATSSLPSADCRSVHSHFEGTASPGIRGSLAVSPSTGGANLLLPPDESNSRSAVSREALDRVAELVKNNELFAFIKGSPEEPQCGFSRVVIQVLRACGVTSIPYQDVLLDPELRAAVRVYGQWETFPQVYIHQELIGGADILLDMFKKQTLQELLQKHSLVQEDSAHP</sequence>
<dbReference type="PANTHER" id="PTHR10293">
    <property type="entry name" value="GLUTAREDOXIN FAMILY MEMBER"/>
    <property type="match status" value="1"/>
</dbReference>
<accession>A0A6P6RZG5</accession>
<dbReference type="Proteomes" id="UP000515125">
    <property type="component" value="Unplaced"/>
</dbReference>
<gene>
    <name evidence="5" type="primary">LOC34617476</name>
</gene>
<dbReference type="PROSITE" id="PS51354">
    <property type="entry name" value="GLUTAREDOXIN_2"/>
    <property type="match status" value="1"/>
</dbReference>
<evidence type="ECO:0000313" key="5">
    <source>
        <dbReference type="RefSeq" id="XP_026192924.1"/>
    </source>
</evidence>
<evidence type="ECO:0000313" key="4">
    <source>
        <dbReference type="Proteomes" id="UP000515125"/>
    </source>
</evidence>
<dbReference type="InterPro" id="IPR004480">
    <property type="entry name" value="Monothiol_GRX-rel"/>
</dbReference>
<dbReference type="RefSeq" id="XP_026192924.1">
    <property type="nucleotide sequence ID" value="XM_026337139.1"/>
</dbReference>
<keyword evidence="1" id="KW-0479">Metal-binding</keyword>
<keyword evidence="1" id="KW-0408">Iron</keyword>
<name>A0A6P6RZG5_9EIME</name>
<dbReference type="Pfam" id="PF00462">
    <property type="entry name" value="Glutaredoxin"/>
    <property type="match status" value="1"/>
</dbReference>
<dbReference type="SUPFAM" id="SSF52833">
    <property type="entry name" value="Thioredoxin-like"/>
    <property type="match status" value="1"/>
</dbReference>
<proteinExistence type="predicted"/>